<keyword evidence="4" id="KW-0732">Signal</keyword>
<dbReference type="PANTHER" id="PTHR31736">
    <property type="match status" value="1"/>
</dbReference>
<evidence type="ECO:0000256" key="9">
    <source>
        <dbReference type="ARBA" id="ARBA00023295"/>
    </source>
</evidence>
<evidence type="ECO:0000256" key="1">
    <source>
        <dbReference type="ARBA" id="ARBA00004613"/>
    </source>
</evidence>
<keyword evidence="9 13" id="KW-0326">Glycosidase</keyword>
<accession>A0A6A6X6P2</accession>
<dbReference type="PANTHER" id="PTHR31736:SF9">
    <property type="entry name" value="ENDO-XYLOGALACTURONAN HYDROLASE A-RELATED"/>
    <property type="match status" value="1"/>
</dbReference>
<dbReference type="GO" id="GO:0004650">
    <property type="term" value="F:polygalacturonase activity"/>
    <property type="evidence" value="ECO:0007669"/>
    <property type="project" value="InterPro"/>
</dbReference>
<dbReference type="GO" id="GO:0071555">
    <property type="term" value="P:cell wall organization"/>
    <property type="evidence" value="ECO:0007669"/>
    <property type="project" value="UniProtKB-KW"/>
</dbReference>
<gene>
    <name evidence="14" type="ORF">K505DRAFT_193659</name>
</gene>
<proteinExistence type="inferred from homology"/>
<evidence type="ECO:0000256" key="8">
    <source>
        <dbReference type="ARBA" id="ARBA00023277"/>
    </source>
</evidence>
<keyword evidence="8" id="KW-0119">Carbohydrate metabolism</keyword>
<keyword evidence="7" id="KW-0325">Glycoprotein</keyword>
<evidence type="ECO:0000256" key="11">
    <source>
        <dbReference type="ARBA" id="ARBA00023326"/>
    </source>
</evidence>
<keyword evidence="3" id="KW-0964">Secreted</keyword>
<dbReference type="InterPro" id="IPR012334">
    <property type="entry name" value="Pectin_lyas_fold"/>
</dbReference>
<evidence type="ECO:0000256" key="4">
    <source>
        <dbReference type="ARBA" id="ARBA00022729"/>
    </source>
</evidence>
<dbReference type="OrthoDB" id="187139at2759"/>
<dbReference type="Pfam" id="PF00295">
    <property type="entry name" value="Glyco_hydro_28"/>
    <property type="match status" value="1"/>
</dbReference>
<comment type="subcellular location">
    <subcellularLocation>
        <location evidence="1">Secreted</location>
    </subcellularLocation>
</comment>
<keyword evidence="6 13" id="KW-0378">Hydrolase</keyword>
<feature type="non-terminal residue" evidence="14">
    <location>
        <position position="1"/>
    </location>
</feature>
<comment type="function">
    <text evidence="12">Pectinolytic enzyme involved in the degradation of xylogalacturonan (xga), a galacturonan backbone heavily substituted with xylose, and which is one important component of the hairy regions of pectin. Activity requires a galacturonic acid backbone substituted with xylose.</text>
</comment>
<keyword evidence="11" id="KW-0624">Polysaccharide degradation</keyword>
<evidence type="ECO:0000256" key="10">
    <source>
        <dbReference type="ARBA" id="ARBA00023316"/>
    </source>
</evidence>
<dbReference type="InterPro" id="IPR011050">
    <property type="entry name" value="Pectin_lyase_fold/virulence"/>
</dbReference>
<evidence type="ECO:0000256" key="13">
    <source>
        <dbReference type="RuleBase" id="RU361169"/>
    </source>
</evidence>
<dbReference type="SUPFAM" id="SSF51126">
    <property type="entry name" value="Pectin lyase-like"/>
    <property type="match status" value="1"/>
</dbReference>
<evidence type="ECO:0000256" key="5">
    <source>
        <dbReference type="ARBA" id="ARBA00022737"/>
    </source>
</evidence>
<keyword evidence="10" id="KW-0961">Cell wall biogenesis/degradation</keyword>
<evidence type="ECO:0000256" key="3">
    <source>
        <dbReference type="ARBA" id="ARBA00022525"/>
    </source>
</evidence>
<evidence type="ECO:0000256" key="7">
    <source>
        <dbReference type="ARBA" id="ARBA00023180"/>
    </source>
</evidence>
<name>A0A6A6X6P2_9PLEO</name>
<protein>
    <submittedName>
        <fullName evidence="14">Glycoside hydrolase family 28 protein</fullName>
    </submittedName>
</protein>
<dbReference type="EMBL" id="MU001989">
    <property type="protein sequence ID" value="KAF2792026.1"/>
    <property type="molecule type" value="Genomic_DNA"/>
</dbReference>
<dbReference type="GO" id="GO:0005576">
    <property type="term" value="C:extracellular region"/>
    <property type="evidence" value="ECO:0007669"/>
    <property type="project" value="UniProtKB-SubCell"/>
</dbReference>
<evidence type="ECO:0000256" key="6">
    <source>
        <dbReference type="ARBA" id="ARBA00022801"/>
    </source>
</evidence>
<feature type="non-terminal residue" evidence="14">
    <location>
        <position position="275"/>
    </location>
</feature>
<comment type="similarity">
    <text evidence="2 13">Belongs to the glycosyl hydrolase 28 family.</text>
</comment>
<evidence type="ECO:0000313" key="15">
    <source>
        <dbReference type="Proteomes" id="UP000799757"/>
    </source>
</evidence>
<dbReference type="GO" id="GO:0000272">
    <property type="term" value="P:polysaccharide catabolic process"/>
    <property type="evidence" value="ECO:0007669"/>
    <property type="project" value="UniProtKB-KW"/>
</dbReference>
<reference evidence="14" key="1">
    <citation type="journal article" date="2020" name="Stud. Mycol.">
        <title>101 Dothideomycetes genomes: a test case for predicting lifestyles and emergence of pathogens.</title>
        <authorList>
            <person name="Haridas S."/>
            <person name="Albert R."/>
            <person name="Binder M."/>
            <person name="Bloem J."/>
            <person name="Labutti K."/>
            <person name="Salamov A."/>
            <person name="Andreopoulos B."/>
            <person name="Baker S."/>
            <person name="Barry K."/>
            <person name="Bills G."/>
            <person name="Bluhm B."/>
            <person name="Cannon C."/>
            <person name="Castanera R."/>
            <person name="Culley D."/>
            <person name="Daum C."/>
            <person name="Ezra D."/>
            <person name="Gonzalez J."/>
            <person name="Henrissat B."/>
            <person name="Kuo A."/>
            <person name="Liang C."/>
            <person name="Lipzen A."/>
            <person name="Lutzoni F."/>
            <person name="Magnuson J."/>
            <person name="Mondo S."/>
            <person name="Nolan M."/>
            <person name="Ohm R."/>
            <person name="Pangilinan J."/>
            <person name="Park H.-J."/>
            <person name="Ramirez L."/>
            <person name="Alfaro M."/>
            <person name="Sun H."/>
            <person name="Tritt A."/>
            <person name="Yoshinaga Y."/>
            <person name="Zwiers L.-H."/>
            <person name="Turgeon B."/>
            <person name="Goodwin S."/>
            <person name="Spatafora J."/>
            <person name="Crous P."/>
            <person name="Grigoriev I."/>
        </authorList>
    </citation>
    <scope>NUCLEOTIDE SEQUENCE</scope>
    <source>
        <strain evidence="14">CBS 109.77</strain>
    </source>
</reference>
<dbReference type="InterPro" id="IPR000743">
    <property type="entry name" value="Glyco_hydro_28"/>
</dbReference>
<evidence type="ECO:0000256" key="12">
    <source>
        <dbReference type="ARBA" id="ARBA00037278"/>
    </source>
</evidence>
<keyword evidence="15" id="KW-1185">Reference proteome</keyword>
<dbReference type="Gene3D" id="2.160.20.10">
    <property type="entry name" value="Single-stranded right-handed beta-helix, Pectin lyase-like"/>
    <property type="match status" value="1"/>
</dbReference>
<sequence>REVCTVESFNNSLVDDVPAIAAALKKCGNGERILLSKGTTYTIRSPLDLSPCKSCDFQINGLVKISHDWDYWEKQTAVFKVPNMTAAIIRSDGNTGIIDAQSLGLADPSTIAPARIPKLFSVSDKSYQIHVRDLKIKNVPGTAFYVHSDSTAVRFYGIEFENAAATGFLVDQAQHVYLWNNTIRASGTCVAVLPNSTNIQIEESTCITMGPSASSFGIELRLLAGTGLGWIRNVFVKKIKAVGGMNVIAFSAGWDGGGPHTIEITNATFTDVTIE</sequence>
<keyword evidence="5" id="KW-0677">Repeat</keyword>
<evidence type="ECO:0000313" key="14">
    <source>
        <dbReference type="EMBL" id="KAF2792026.1"/>
    </source>
</evidence>
<dbReference type="AlphaFoldDB" id="A0A6A6X6P2"/>
<dbReference type="Proteomes" id="UP000799757">
    <property type="component" value="Unassembled WGS sequence"/>
</dbReference>
<organism evidence="14 15">
    <name type="scientific">Melanomma pulvis-pyrius CBS 109.77</name>
    <dbReference type="NCBI Taxonomy" id="1314802"/>
    <lineage>
        <taxon>Eukaryota</taxon>
        <taxon>Fungi</taxon>
        <taxon>Dikarya</taxon>
        <taxon>Ascomycota</taxon>
        <taxon>Pezizomycotina</taxon>
        <taxon>Dothideomycetes</taxon>
        <taxon>Pleosporomycetidae</taxon>
        <taxon>Pleosporales</taxon>
        <taxon>Melanommataceae</taxon>
        <taxon>Melanomma</taxon>
    </lineage>
</organism>
<evidence type="ECO:0000256" key="2">
    <source>
        <dbReference type="ARBA" id="ARBA00008834"/>
    </source>
</evidence>